<dbReference type="EMBL" id="BJXL01000070">
    <property type="protein sequence ID" value="GEM83989.1"/>
    <property type="molecule type" value="Genomic_DNA"/>
</dbReference>
<evidence type="ECO:0000256" key="4">
    <source>
        <dbReference type="ARBA" id="ARBA00022475"/>
    </source>
</evidence>
<dbReference type="InterPro" id="IPR003594">
    <property type="entry name" value="HATPase_dom"/>
</dbReference>
<dbReference type="InterPro" id="IPR005467">
    <property type="entry name" value="His_kinase_dom"/>
</dbReference>
<dbReference type="SUPFAM" id="SSF47384">
    <property type="entry name" value="Homodimeric domain of signal transducing histidine kinase"/>
    <property type="match status" value="1"/>
</dbReference>
<dbReference type="RefSeq" id="WP_119341013.1">
    <property type="nucleotide sequence ID" value="NZ_BJXL01000070.1"/>
</dbReference>
<dbReference type="PANTHER" id="PTHR44936:SF10">
    <property type="entry name" value="SENSOR PROTEIN RSTB"/>
    <property type="match status" value="1"/>
</dbReference>
<dbReference type="PRINTS" id="PR00344">
    <property type="entry name" value="BCTRLSENSOR"/>
</dbReference>
<dbReference type="InterPro" id="IPR050980">
    <property type="entry name" value="2C_sensor_his_kinase"/>
</dbReference>
<keyword evidence="6" id="KW-0808">Transferase</keyword>
<keyword evidence="4" id="KW-1003">Cell membrane</keyword>
<feature type="domain" description="Histidine kinase" evidence="11">
    <location>
        <begin position="213"/>
        <end position="410"/>
    </location>
</feature>
<dbReference type="CDD" id="cd06225">
    <property type="entry name" value="HAMP"/>
    <property type="match status" value="1"/>
</dbReference>
<dbReference type="SMART" id="SM00387">
    <property type="entry name" value="HATPase_c"/>
    <property type="match status" value="1"/>
</dbReference>
<dbReference type="CDD" id="cd00082">
    <property type="entry name" value="HisKA"/>
    <property type="match status" value="1"/>
</dbReference>
<dbReference type="Gene3D" id="3.30.565.10">
    <property type="entry name" value="Histidine kinase-like ATPase, C-terminal domain"/>
    <property type="match status" value="1"/>
</dbReference>
<comment type="caution">
    <text evidence="13">The sequence shown here is derived from an EMBL/GenBank/DDBJ whole genome shotgun (WGS) entry which is preliminary data.</text>
</comment>
<evidence type="ECO:0000256" key="9">
    <source>
        <dbReference type="ARBA" id="ARBA00022840"/>
    </source>
</evidence>
<reference evidence="13 14" key="1">
    <citation type="submission" date="2019-07" db="EMBL/GenBank/DDBJ databases">
        <title>Whole genome shotgun sequence of Meiothermus hypogaeus NBRC 106114.</title>
        <authorList>
            <person name="Hosoyama A."/>
            <person name="Uohara A."/>
            <person name="Ohji S."/>
            <person name="Ichikawa N."/>
        </authorList>
    </citation>
    <scope>NUCLEOTIDE SEQUENCE [LARGE SCALE GENOMIC DNA]</scope>
    <source>
        <strain evidence="13 14">NBRC 106114</strain>
    </source>
</reference>
<keyword evidence="10" id="KW-0472">Membrane</keyword>
<dbReference type="PROSITE" id="PS50885">
    <property type="entry name" value="HAMP"/>
    <property type="match status" value="1"/>
</dbReference>
<dbReference type="GO" id="GO:0005524">
    <property type="term" value="F:ATP binding"/>
    <property type="evidence" value="ECO:0007669"/>
    <property type="project" value="UniProtKB-KW"/>
</dbReference>
<comment type="catalytic activity">
    <reaction evidence="1">
        <text>ATP + protein L-histidine = ADP + protein N-phospho-L-histidine.</text>
        <dbReference type="EC" id="2.7.13.3"/>
    </reaction>
</comment>
<dbReference type="GO" id="GO:0000155">
    <property type="term" value="F:phosphorelay sensor kinase activity"/>
    <property type="evidence" value="ECO:0007669"/>
    <property type="project" value="InterPro"/>
</dbReference>
<dbReference type="Gene3D" id="6.10.340.10">
    <property type="match status" value="1"/>
</dbReference>
<dbReference type="InterPro" id="IPR003661">
    <property type="entry name" value="HisK_dim/P_dom"/>
</dbReference>
<dbReference type="PANTHER" id="PTHR44936">
    <property type="entry name" value="SENSOR PROTEIN CREC"/>
    <property type="match status" value="1"/>
</dbReference>
<evidence type="ECO:0000259" key="12">
    <source>
        <dbReference type="PROSITE" id="PS50885"/>
    </source>
</evidence>
<evidence type="ECO:0000259" key="11">
    <source>
        <dbReference type="PROSITE" id="PS50109"/>
    </source>
</evidence>
<evidence type="ECO:0000256" key="1">
    <source>
        <dbReference type="ARBA" id="ARBA00000085"/>
    </source>
</evidence>
<dbReference type="InterPro" id="IPR003660">
    <property type="entry name" value="HAMP_dom"/>
</dbReference>
<dbReference type="Pfam" id="PF00512">
    <property type="entry name" value="HisKA"/>
    <property type="match status" value="1"/>
</dbReference>
<dbReference type="Pfam" id="PF02518">
    <property type="entry name" value="HATPase_c"/>
    <property type="match status" value="1"/>
</dbReference>
<keyword evidence="5" id="KW-0597">Phosphoprotein</keyword>
<dbReference type="CDD" id="cd00075">
    <property type="entry name" value="HATPase"/>
    <property type="match status" value="1"/>
</dbReference>
<dbReference type="SUPFAM" id="SSF55874">
    <property type="entry name" value="ATPase domain of HSP90 chaperone/DNA topoisomerase II/histidine kinase"/>
    <property type="match status" value="1"/>
</dbReference>
<dbReference type="InterPro" id="IPR036097">
    <property type="entry name" value="HisK_dim/P_sf"/>
</dbReference>
<evidence type="ECO:0000256" key="8">
    <source>
        <dbReference type="ARBA" id="ARBA00022777"/>
    </source>
</evidence>
<dbReference type="SMART" id="SM00304">
    <property type="entry name" value="HAMP"/>
    <property type="match status" value="1"/>
</dbReference>
<dbReference type="PROSITE" id="PS50109">
    <property type="entry name" value="HIS_KIN"/>
    <property type="match status" value="1"/>
</dbReference>
<dbReference type="AlphaFoldDB" id="A0A511R324"/>
<keyword evidence="8" id="KW-0418">Kinase</keyword>
<gene>
    <name evidence="13" type="ORF">MHY01S_21550</name>
</gene>
<dbReference type="Gene3D" id="1.10.287.130">
    <property type="match status" value="1"/>
</dbReference>
<feature type="transmembrane region" description="Helical" evidence="10">
    <location>
        <begin position="133"/>
        <end position="151"/>
    </location>
</feature>
<dbReference type="Pfam" id="PF00672">
    <property type="entry name" value="HAMP"/>
    <property type="match status" value="1"/>
</dbReference>
<dbReference type="Proteomes" id="UP000321197">
    <property type="component" value="Unassembled WGS sequence"/>
</dbReference>
<evidence type="ECO:0000256" key="3">
    <source>
        <dbReference type="ARBA" id="ARBA00012438"/>
    </source>
</evidence>
<evidence type="ECO:0000256" key="10">
    <source>
        <dbReference type="SAM" id="Phobius"/>
    </source>
</evidence>
<dbReference type="InterPro" id="IPR036890">
    <property type="entry name" value="HATPase_C_sf"/>
</dbReference>
<feature type="domain" description="HAMP" evidence="12">
    <location>
        <begin position="153"/>
        <end position="205"/>
    </location>
</feature>
<keyword evidence="10" id="KW-0812">Transmembrane</keyword>
<accession>A0A511R324</accession>
<dbReference type="OrthoDB" id="29845at2"/>
<evidence type="ECO:0000256" key="6">
    <source>
        <dbReference type="ARBA" id="ARBA00022679"/>
    </source>
</evidence>
<evidence type="ECO:0000313" key="14">
    <source>
        <dbReference type="Proteomes" id="UP000321197"/>
    </source>
</evidence>
<keyword evidence="7" id="KW-0547">Nucleotide-binding</keyword>
<evidence type="ECO:0000256" key="7">
    <source>
        <dbReference type="ARBA" id="ARBA00022741"/>
    </source>
</evidence>
<dbReference type="InterPro" id="IPR004358">
    <property type="entry name" value="Sig_transdc_His_kin-like_C"/>
</dbReference>
<comment type="subcellular location">
    <subcellularLocation>
        <location evidence="2">Cell membrane</location>
        <topology evidence="2">Multi-pass membrane protein</topology>
    </subcellularLocation>
</comment>
<dbReference type="SMART" id="SM00388">
    <property type="entry name" value="HisKA"/>
    <property type="match status" value="1"/>
</dbReference>
<evidence type="ECO:0000256" key="5">
    <source>
        <dbReference type="ARBA" id="ARBA00022553"/>
    </source>
</evidence>
<dbReference type="GO" id="GO:0005886">
    <property type="term" value="C:plasma membrane"/>
    <property type="evidence" value="ECO:0007669"/>
    <property type="project" value="UniProtKB-SubCell"/>
</dbReference>
<sequence>MGFREQLLLALLTLALAVAGLQLALGYWSFRASLDRDLQGDLGKYAVLVEGALNLEGPEPTLNPANLPISAELQGRFRLLRDNRLILEGGGPFPDNDPAWLTYRKPLPGAYELDVALNQVDHNRALREYLHTGWLTLLLSGVLAMAMAWLLQGMLIRPLVRLERASESLAEQRFPSPLPEGKPDEIGRLTRSFNRMVHKVRLAFERERSFTRYASHELRNPLATLKATASAVRSGAMRPEDLLPVLDRNLERLDRTLTGLLTLVRGPGERSQIEVLEFLQQLLQRLPTPAQQRIHLEVEPATLRAPREALEAAIGNLLDNALKFSSGRVWLRFEASDPPRLIVRDEGPGVPAEALERLGEPFYRPNNQRDGLGLGLAFVRQVAEAIGGRLEICNHPEGGLEASLVFSGGLHA</sequence>
<evidence type="ECO:0000313" key="13">
    <source>
        <dbReference type="EMBL" id="GEM83989.1"/>
    </source>
</evidence>
<name>A0A511R324_9DEIN</name>
<protein>
    <recommendedName>
        <fullName evidence="3">histidine kinase</fullName>
        <ecNumber evidence="3">2.7.13.3</ecNumber>
    </recommendedName>
</protein>
<dbReference type="EC" id="2.7.13.3" evidence="3"/>
<proteinExistence type="predicted"/>
<evidence type="ECO:0000256" key="2">
    <source>
        <dbReference type="ARBA" id="ARBA00004651"/>
    </source>
</evidence>
<keyword evidence="9" id="KW-0067">ATP-binding</keyword>
<dbReference type="SUPFAM" id="SSF158472">
    <property type="entry name" value="HAMP domain-like"/>
    <property type="match status" value="1"/>
</dbReference>
<organism evidence="13 14">
    <name type="scientific">Meiothermus hypogaeus NBRC 106114</name>
    <dbReference type="NCBI Taxonomy" id="1227553"/>
    <lineage>
        <taxon>Bacteria</taxon>
        <taxon>Thermotogati</taxon>
        <taxon>Deinococcota</taxon>
        <taxon>Deinococci</taxon>
        <taxon>Thermales</taxon>
        <taxon>Thermaceae</taxon>
        <taxon>Meiothermus</taxon>
    </lineage>
</organism>
<keyword evidence="10" id="KW-1133">Transmembrane helix</keyword>